<dbReference type="PANTHER" id="PTHR30562:SF1">
    <property type="entry name" value="UVRABC SYSTEM PROTEIN C"/>
    <property type="match status" value="1"/>
</dbReference>
<keyword evidence="3 7" id="KW-0228">DNA excision</keyword>
<dbReference type="Pfam" id="PF01541">
    <property type="entry name" value="GIY-YIG"/>
    <property type="match status" value="1"/>
</dbReference>
<dbReference type="InterPro" id="IPR010994">
    <property type="entry name" value="RuvA_2-like"/>
</dbReference>
<dbReference type="InterPro" id="IPR047296">
    <property type="entry name" value="GIY-YIG_UvrC_Cho"/>
</dbReference>
<feature type="domain" description="UVR" evidence="9">
    <location>
        <begin position="272"/>
        <end position="307"/>
    </location>
</feature>
<dbReference type="Pfam" id="PF08459">
    <property type="entry name" value="UvrC_RNaseH_dom"/>
    <property type="match status" value="1"/>
</dbReference>
<dbReference type="CDD" id="cd10434">
    <property type="entry name" value="GIY-YIG_UvrC_Cho"/>
    <property type="match status" value="1"/>
</dbReference>
<proteinExistence type="inferred from homology"/>
<name>A0ABU8PBC2_9HYPH</name>
<dbReference type="InterPro" id="IPR035901">
    <property type="entry name" value="GIY-YIG_endonuc_sf"/>
</dbReference>
<keyword evidence="1 7" id="KW-0963">Cytoplasm</keyword>
<keyword evidence="4 7" id="KW-0267">Excision nuclease</keyword>
<dbReference type="SUPFAM" id="SSF82771">
    <property type="entry name" value="GIY-YIG endonuclease"/>
    <property type="match status" value="1"/>
</dbReference>
<keyword evidence="2 7" id="KW-0227">DNA damage</keyword>
<dbReference type="Gene3D" id="4.10.860.10">
    <property type="entry name" value="UVR domain"/>
    <property type="match status" value="1"/>
</dbReference>
<dbReference type="InterPro" id="IPR001162">
    <property type="entry name" value="UvrC_RNase_H_dom"/>
</dbReference>
<comment type="subcellular location">
    <subcellularLocation>
        <location evidence="7">Cytoplasm</location>
    </subcellularLocation>
</comment>
<dbReference type="InterPro" id="IPR003583">
    <property type="entry name" value="Hlx-hairpin-Hlx_DNA-bd_motif"/>
</dbReference>
<keyword evidence="5 7" id="KW-0234">DNA repair</keyword>
<dbReference type="InterPro" id="IPR000305">
    <property type="entry name" value="GIY-YIG_endonuc"/>
</dbReference>
<dbReference type="InterPro" id="IPR001943">
    <property type="entry name" value="UVR_dom"/>
</dbReference>
<evidence type="ECO:0000313" key="12">
    <source>
        <dbReference type="EMBL" id="MEJ5018865.1"/>
    </source>
</evidence>
<evidence type="ECO:0000256" key="1">
    <source>
        <dbReference type="ARBA" id="ARBA00022490"/>
    </source>
</evidence>
<organism evidence="12 13">
    <name type="scientific">Ochrobactrum vermis</name>
    <dbReference type="NCBI Taxonomy" id="1827297"/>
    <lineage>
        <taxon>Bacteria</taxon>
        <taxon>Pseudomonadati</taxon>
        <taxon>Pseudomonadota</taxon>
        <taxon>Alphaproteobacteria</taxon>
        <taxon>Hyphomicrobiales</taxon>
        <taxon>Brucellaceae</taxon>
        <taxon>Brucella/Ochrobactrum group</taxon>
        <taxon>Ochrobactrum</taxon>
    </lineage>
</organism>
<accession>A0ABU8PBC2</accession>
<evidence type="ECO:0000313" key="13">
    <source>
        <dbReference type="Proteomes" id="UP001375812"/>
    </source>
</evidence>
<dbReference type="Proteomes" id="UP001375812">
    <property type="component" value="Unassembled WGS sequence"/>
</dbReference>
<evidence type="ECO:0000256" key="5">
    <source>
        <dbReference type="ARBA" id="ARBA00023204"/>
    </source>
</evidence>
<dbReference type="EMBL" id="JBBGZH010000001">
    <property type="protein sequence ID" value="MEJ5018865.1"/>
    <property type="molecule type" value="Genomic_DNA"/>
</dbReference>
<dbReference type="Pfam" id="PF02151">
    <property type="entry name" value="UVR"/>
    <property type="match status" value="1"/>
</dbReference>
<dbReference type="RefSeq" id="WP_181153304.1">
    <property type="nucleotide sequence ID" value="NZ_JBBGZH010000001.1"/>
</dbReference>
<dbReference type="Pfam" id="PF22920">
    <property type="entry name" value="UvrC_RNaseH"/>
    <property type="match status" value="1"/>
</dbReference>
<dbReference type="SMART" id="SM00465">
    <property type="entry name" value="GIYc"/>
    <property type="match status" value="1"/>
</dbReference>
<dbReference type="InterPro" id="IPR036876">
    <property type="entry name" value="UVR_dom_sf"/>
</dbReference>
<comment type="caution">
    <text evidence="12">The sequence shown here is derived from an EMBL/GenBank/DDBJ whole genome shotgun (WGS) entry which is preliminary data.</text>
</comment>
<evidence type="ECO:0000259" key="10">
    <source>
        <dbReference type="PROSITE" id="PS50164"/>
    </source>
</evidence>
<evidence type="ECO:0000256" key="4">
    <source>
        <dbReference type="ARBA" id="ARBA00022881"/>
    </source>
</evidence>
<keyword evidence="13" id="KW-1185">Reference proteome</keyword>
<dbReference type="PANTHER" id="PTHR30562">
    <property type="entry name" value="UVRC/OXIDOREDUCTASE"/>
    <property type="match status" value="1"/>
</dbReference>
<dbReference type="Pfam" id="PF14520">
    <property type="entry name" value="HHH_5"/>
    <property type="match status" value="1"/>
</dbReference>
<evidence type="ECO:0000256" key="7">
    <source>
        <dbReference type="HAMAP-Rule" id="MF_00203"/>
    </source>
</evidence>
<evidence type="ECO:0000256" key="3">
    <source>
        <dbReference type="ARBA" id="ARBA00022769"/>
    </source>
</evidence>
<dbReference type="SMART" id="SM00278">
    <property type="entry name" value="HhH1"/>
    <property type="match status" value="2"/>
</dbReference>
<reference evidence="12 13" key="1">
    <citation type="submission" date="2023-12" db="EMBL/GenBank/DDBJ databases">
        <title>Gut-associated functions are favored during microbiome assembly across C. elegans life.</title>
        <authorList>
            <person name="Zimmermann J."/>
        </authorList>
    </citation>
    <scope>NUCLEOTIDE SEQUENCE [LARGE SCALE GENOMIC DNA]</scope>
    <source>
        <strain evidence="12 13">MYb71</strain>
    </source>
</reference>
<comment type="function">
    <text evidence="7">The UvrABC repair system catalyzes the recognition and processing of DNA lesions. UvrC both incises the 5' and 3' sides of the lesion. The N-terminal half is responsible for the 3' incision and the C-terminal half is responsible for the 5' incision.</text>
</comment>
<evidence type="ECO:0000256" key="8">
    <source>
        <dbReference type="SAM" id="MobiDB-lite"/>
    </source>
</evidence>
<gene>
    <name evidence="7 12" type="primary">uvrC</name>
    <name evidence="12" type="ORF">WH297_03805</name>
</gene>
<dbReference type="SUPFAM" id="SSF47781">
    <property type="entry name" value="RuvA domain 2-like"/>
    <property type="match status" value="1"/>
</dbReference>
<dbReference type="PROSITE" id="PS50164">
    <property type="entry name" value="GIY_YIG"/>
    <property type="match status" value="1"/>
</dbReference>
<dbReference type="PROSITE" id="PS50151">
    <property type="entry name" value="UVR"/>
    <property type="match status" value="1"/>
</dbReference>
<comment type="subunit">
    <text evidence="7">Interacts with UvrB in an incision complex.</text>
</comment>
<feature type="region of interest" description="Disordered" evidence="8">
    <location>
        <begin position="1"/>
        <end position="24"/>
    </location>
</feature>
<dbReference type="Gene3D" id="3.30.420.340">
    <property type="entry name" value="UvrC, RNAse H endonuclease domain"/>
    <property type="match status" value="1"/>
</dbReference>
<dbReference type="Gene3D" id="1.10.150.20">
    <property type="entry name" value="5' to 3' exonuclease, C-terminal subdomain"/>
    <property type="match status" value="1"/>
</dbReference>
<dbReference type="InterPro" id="IPR004791">
    <property type="entry name" value="UvrC"/>
</dbReference>
<dbReference type="SUPFAM" id="SSF46600">
    <property type="entry name" value="C-terminal UvrC-binding domain of UvrB"/>
    <property type="match status" value="1"/>
</dbReference>
<evidence type="ECO:0000256" key="2">
    <source>
        <dbReference type="ARBA" id="ARBA00022763"/>
    </source>
</evidence>
<dbReference type="NCBIfam" id="TIGR00194">
    <property type="entry name" value="uvrC"/>
    <property type="match status" value="1"/>
</dbReference>
<dbReference type="Gene3D" id="3.40.1440.10">
    <property type="entry name" value="GIY-YIG endonuclease"/>
    <property type="match status" value="1"/>
</dbReference>
<feature type="domain" description="UvrC family homology region profile" evidence="11">
    <location>
        <begin position="323"/>
        <end position="563"/>
    </location>
</feature>
<sequence length="691" mass="76640">MTGNRKNNEDTVANLPSDDEQDVAGIIIGDAETEDDDETDDIVEVSASPSAADSIQWDSSDGLPDIEGLSGQDIINAFVKRLPNNPGVYRMFNSDGDVLYVGKARNLKKRVSNYARGIGHSNRITRMIRETVTMEFVVTRTETEALLLEANLIKRLRPRFNVLMRDDKSFPYILLTGDHRAPGIFKHRGARSRKGDYFGPFASAGAVGRTINALQRAFLLRTCTDSVFETRTRPCLLFQIKRCSGPCTHEISDEDYAELVSEAKAFLSGKSQSVKDHLATAMQAASADLDFEHAAVYRDRLAALSHVQSHQGINPQTVEEADVFAIHQEGGMTCIQVFFFRTGQNWGNRAYFPKADSSLGPAEVLGAFLSQFYDDKPCPRLVLLSETVEEQSLIAEALSTRAGHKVQVNVPQRGEKKDLVDHALTNAREALGRRLAETSSQARLLQGMVETFGLSQPPRRIEVYDNSHIMGTNAVGGMIVAGPEGFVKNQYRKFNIRSTDITPGDDFGMMREVIERRFSRLVKEHGTPEKLTDAEATDTFPAWPDVILIDGGQGQVGAVRQILGELGISHLVNAIGIAKGVDREAGRERFFVEGKQAFTLPPRDPVLYFIQRLRDEAHRFAIGTHRARRKKEMIKNPLDEIAGIGPSRKRALLHHFGTAKAVSRAAVADLMQIEGISEAMAKTIHDHFRDR</sequence>
<feature type="domain" description="GIY-YIG" evidence="10">
    <location>
        <begin position="84"/>
        <end position="162"/>
    </location>
</feature>
<keyword evidence="6 7" id="KW-0742">SOS response</keyword>
<protein>
    <recommendedName>
        <fullName evidence="7">UvrABC system protein C</fullName>
        <shortName evidence="7">Protein UvrC</shortName>
    </recommendedName>
    <alternativeName>
        <fullName evidence="7">Excinuclease ABC subunit C</fullName>
    </alternativeName>
</protein>
<dbReference type="PROSITE" id="PS50165">
    <property type="entry name" value="UVRC"/>
    <property type="match status" value="1"/>
</dbReference>
<evidence type="ECO:0000259" key="11">
    <source>
        <dbReference type="PROSITE" id="PS50165"/>
    </source>
</evidence>
<evidence type="ECO:0000259" key="9">
    <source>
        <dbReference type="PROSITE" id="PS50151"/>
    </source>
</evidence>
<comment type="similarity">
    <text evidence="7">Belongs to the UvrC family.</text>
</comment>
<dbReference type="NCBIfam" id="NF001824">
    <property type="entry name" value="PRK00558.1-5"/>
    <property type="match status" value="1"/>
</dbReference>
<dbReference type="InterPro" id="IPR038476">
    <property type="entry name" value="UvrC_RNase_H_dom_sf"/>
</dbReference>
<dbReference type="HAMAP" id="MF_00203">
    <property type="entry name" value="UvrC"/>
    <property type="match status" value="1"/>
</dbReference>
<evidence type="ECO:0000256" key="6">
    <source>
        <dbReference type="ARBA" id="ARBA00023236"/>
    </source>
</evidence>
<dbReference type="InterPro" id="IPR050066">
    <property type="entry name" value="UvrABC_protein_C"/>
</dbReference>